<protein>
    <recommendedName>
        <fullName evidence="3">Peptidase aspartic putative domain-containing protein</fullName>
    </recommendedName>
</protein>
<evidence type="ECO:0000313" key="2">
    <source>
        <dbReference type="Proteomes" id="UP001160148"/>
    </source>
</evidence>
<evidence type="ECO:0000313" key="1">
    <source>
        <dbReference type="EMBL" id="CAI6373485.1"/>
    </source>
</evidence>
<sequence>MTQWDHCVTFPRLNIAQREELNPQLADPLFHSSGPIDMLIGGGVFFNILETRHIRLGTGSLCLQDTKFGWVITGEVGAICLLNVKSVGQSLEDGMITIENSKNVNSNDLSNTNKRSLEEREAARHFQETAKHDQDGRFVLRLQLKAEVTNLGDSLRMATSRFLSVERRLQQD</sequence>
<comment type="caution">
    <text evidence="1">The sequence shown here is derived from an EMBL/GenBank/DDBJ whole genome shotgun (WGS) entry which is preliminary data.</text>
</comment>
<gene>
    <name evidence="1" type="ORF">MEUPH1_LOCUS27231</name>
</gene>
<proteinExistence type="predicted"/>
<accession>A0AAV0XY57</accession>
<evidence type="ECO:0008006" key="3">
    <source>
        <dbReference type="Google" id="ProtNLM"/>
    </source>
</evidence>
<organism evidence="1 2">
    <name type="scientific">Macrosiphum euphorbiae</name>
    <name type="common">potato aphid</name>
    <dbReference type="NCBI Taxonomy" id="13131"/>
    <lineage>
        <taxon>Eukaryota</taxon>
        <taxon>Metazoa</taxon>
        <taxon>Ecdysozoa</taxon>
        <taxon>Arthropoda</taxon>
        <taxon>Hexapoda</taxon>
        <taxon>Insecta</taxon>
        <taxon>Pterygota</taxon>
        <taxon>Neoptera</taxon>
        <taxon>Paraneoptera</taxon>
        <taxon>Hemiptera</taxon>
        <taxon>Sternorrhyncha</taxon>
        <taxon>Aphidomorpha</taxon>
        <taxon>Aphidoidea</taxon>
        <taxon>Aphididae</taxon>
        <taxon>Macrosiphini</taxon>
        <taxon>Macrosiphum</taxon>
    </lineage>
</organism>
<dbReference type="AlphaFoldDB" id="A0AAV0XY57"/>
<reference evidence="1 2" key="1">
    <citation type="submission" date="2023-01" db="EMBL/GenBank/DDBJ databases">
        <authorList>
            <person name="Whitehead M."/>
        </authorList>
    </citation>
    <scope>NUCLEOTIDE SEQUENCE [LARGE SCALE GENOMIC DNA]</scope>
</reference>
<dbReference type="EMBL" id="CARXXK010001098">
    <property type="protein sequence ID" value="CAI6373485.1"/>
    <property type="molecule type" value="Genomic_DNA"/>
</dbReference>
<name>A0AAV0XY57_9HEMI</name>
<keyword evidence="2" id="KW-1185">Reference proteome</keyword>
<dbReference type="Proteomes" id="UP001160148">
    <property type="component" value="Unassembled WGS sequence"/>
</dbReference>